<keyword evidence="3" id="KW-1185">Reference proteome</keyword>
<protein>
    <submittedName>
        <fullName evidence="2">CHR24</fullName>
    </submittedName>
</protein>
<accession>A0AAW2Z4U7</accession>
<dbReference type="AlphaFoldDB" id="A0AAW2Z4U7"/>
<organism evidence="2 3">
    <name type="scientific">Acrasis kona</name>
    <dbReference type="NCBI Taxonomy" id="1008807"/>
    <lineage>
        <taxon>Eukaryota</taxon>
        <taxon>Discoba</taxon>
        <taxon>Heterolobosea</taxon>
        <taxon>Tetramitia</taxon>
        <taxon>Eutetramitia</taxon>
        <taxon>Acrasidae</taxon>
        <taxon>Acrasis</taxon>
    </lineage>
</organism>
<proteinExistence type="predicted"/>
<feature type="compositionally biased region" description="Acidic residues" evidence="1">
    <location>
        <begin position="229"/>
        <end position="247"/>
    </location>
</feature>
<name>A0AAW2Z4U7_9EUKA</name>
<evidence type="ECO:0000256" key="1">
    <source>
        <dbReference type="SAM" id="MobiDB-lite"/>
    </source>
</evidence>
<gene>
    <name evidence="2" type="ORF">AKO1_003598</name>
</gene>
<reference evidence="2 3" key="1">
    <citation type="submission" date="2024-03" db="EMBL/GenBank/DDBJ databases">
        <title>The Acrasis kona genome and developmental transcriptomes reveal deep origins of eukaryotic multicellular pathways.</title>
        <authorList>
            <person name="Sheikh S."/>
            <person name="Fu C.-J."/>
            <person name="Brown M.W."/>
            <person name="Baldauf S.L."/>
        </authorList>
    </citation>
    <scope>NUCLEOTIDE SEQUENCE [LARGE SCALE GENOMIC DNA]</scope>
    <source>
        <strain evidence="2 3">ATCC MYA-3509</strain>
    </source>
</reference>
<feature type="region of interest" description="Disordered" evidence="1">
    <location>
        <begin position="208"/>
        <end position="247"/>
    </location>
</feature>
<comment type="caution">
    <text evidence="2">The sequence shown here is derived from an EMBL/GenBank/DDBJ whole genome shotgun (WGS) entry which is preliminary data.</text>
</comment>
<evidence type="ECO:0000313" key="2">
    <source>
        <dbReference type="EMBL" id="KAL0484817.1"/>
    </source>
</evidence>
<sequence>MSQSATDRIIVDLEVQIEKKKGIIGNKGLVSKLPDKGQRIKDQIVELEQRIESLKNGSPVDTIMREEKKVIPTVHQQAPLNTQNKPVAFKKKEHATPEELIDQLFRTHISNEQVRLHNKPRDVDNKFLLKPSPPIQLEHEKNKQYQPEKKEFSQPQLYTEQDEILLKGKRGMEYEKSHNIKQRSTLMLAPEEGLDLYRKHIQYMDDFEENRMMNNANQVDQDQDKNNMDDEDYEDQNQEEMLDYDDL</sequence>
<dbReference type="EMBL" id="JAOPGA020001073">
    <property type="protein sequence ID" value="KAL0484817.1"/>
    <property type="molecule type" value="Genomic_DNA"/>
</dbReference>
<evidence type="ECO:0000313" key="3">
    <source>
        <dbReference type="Proteomes" id="UP001431209"/>
    </source>
</evidence>
<dbReference type="Proteomes" id="UP001431209">
    <property type="component" value="Unassembled WGS sequence"/>
</dbReference>